<feature type="compositionally biased region" description="Basic and acidic residues" evidence="5">
    <location>
        <begin position="247"/>
        <end position="272"/>
    </location>
</feature>
<evidence type="ECO:0000313" key="6">
    <source>
        <dbReference type="EMBL" id="KAG0149292.1"/>
    </source>
</evidence>
<feature type="compositionally biased region" description="Low complexity" evidence="5">
    <location>
        <begin position="277"/>
        <end position="286"/>
    </location>
</feature>
<evidence type="ECO:0000256" key="3">
    <source>
        <dbReference type="ARBA" id="ARBA00023274"/>
    </source>
</evidence>
<comment type="similarity">
    <text evidence="1">Belongs to the universal ribosomal protein uL23 family.</text>
</comment>
<keyword evidence="2" id="KW-0689">Ribosomal protein</keyword>
<dbReference type="OrthoDB" id="275582at2759"/>
<keyword evidence="7" id="KW-1185">Reference proteome</keyword>
<dbReference type="PANTHER" id="PTHR12059:SF5">
    <property type="entry name" value="LARGE RIBOSOMAL SUBUNIT PROTEIN UL23M"/>
    <property type="match status" value="1"/>
</dbReference>
<keyword evidence="3" id="KW-0687">Ribonucleoprotein</keyword>
<comment type="caution">
    <text evidence="6">The sequence shown here is derived from an EMBL/GenBank/DDBJ whole genome shotgun (WGS) entry which is preliminary data.</text>
</comment>
<name>A0A9P6NPH9_9BASI</name>
<proteinExistence type="inferred from homology"/>
<evidence type="ECO:0000256" key="5">
    <source>
        <dbReference type="SAM" id="MobiDB-lite"/>
    </source>
</evidence>
<evidence type="ECO:0000256" key="2">
    <source>
        <dbReference type="ARBA" id="ARBA00022980"/>
    </source>
</evidence>
<gene>
    <name evidence="6" type="ORF">CROQUDRAFT_341615</name>
</gene>
<dbReference type="GO" id="GO:0032543">
    <property type="term" value="P:mitochondrial translation"/>
    <property type="evidence" value="ECO:0007669"/>
    <property type="project" value="TreeGrafter"/>
</dbReference>
<dbReference type="GO" id="GO:0005762">
    <property type="term" value="C:mitochondrial large ribosomal subunit"/>
    <property type="evidence" value="ECO:0007669"/>
    <property type="project" value="TreeGrafter"/>
</dbReference>
<dbReference type="EMBL" id="MU167229">
    <property type="protein sequence ID" value="KAG0149292.1"/>
    <property type="molecule type" value="Genomic_DNA"/>
</dbReference>
<dbReference type="SUPFAM" id="SSF54189">
    <property type="entry name" value="Ribosomal proteins S24e, L23 and L15e"/>
    <property type="match status" value="1"/>
</dbReference>
<feature type="region of interest" description="Disordered" evidence="5">
    <location>
        <begin position="247"/>
        <end position="292"/>
    </location>
</feature>
<dbReference type="GO" id="GO:0003735">
    <property type="term" value="F:structural constituent of ribosome"/>
    <property type="evidence" value="ECO:0007669"/>
    <property type="project" value="InterPro"/>
</dbReference>
<evidence type="ECO:0000313" key="7">
    <source>
        <dbReference type="Proteomes" id="UP000886653"/>
    </source>
</evidence>
<dbReference type="InterPro" id="IPR013025">
    <property type="entry name" value="Ribosomal_uL23-like"/>
</dbReference>
<dbReference type="Gene3D" id="3.30.70.330">
    <property type="match status" value="1"/>
</dbReference>
<evidence type="ECO:0000256" key="4">
    <source>
        <dbReference type="ARBA" id="ARBA00039977"/>
    </source>
</evidence>
<reference evidence="6" key="1">
    <citation type="submission" date="2013-11" db="EMBL/GenBank/DDBJ databases">
        <title>Genome sequence of the fusiform rust pathogen reveals effectors for host alternation and coevolution with pine.</title>
        <authorList>
            <consortium name="DOE Joint Genome Institute"/>
            <person name="Smith K."/>
            <person name="Pendleton A."/>
            <person name="Kubisiak T."/>
            <person name="Anderson C."/>
            <person name="Salamov A."/>
            <person name="Aerts A."/>
            <person name="Riley R."/>
            <person name="Clum A."/>
            <person name="Lindquist E."/>
            <person name="Ence D."/>
            <person name="Campbell M."/>
            <person name="Kronenberg Z."/>
            <person name="Feau N."/>
            <person name="Dhillon B."/>
            <person name="Hamelin R."/>
            <person name="Burleigh J."/>
            <person name="Smith J."/>
            <person name="Yandell M."/>
            <person name="Nelson C."/>
            <person name="Grigoriev I."/>
            <person name="Davis J."/>
        </authorList>
    </citation>
    <scope>NUCLEOTIDE SEQUENCE</scope>
    <source>
        <strain evidence="6">G11</strain>
    </source>
</reference>
<protein>
    <recommendedName>
        <fullName evidence="4">Large ribosomal subunit protein uL23m</fullName>
    </recommendedName>
</protein>
<dbReference type="PANTHER" id="PTHR12059">
    <property type="entry name" value="RIBOSOMAL PROTEIN L23-RELATED"/>
    <property type="match status" value="1"/>
</dbReference>
<evidence type="ECO:0000256" key="1">
    <source>
        <dbReference type="ARBA" id="ARBA00006700"/>
    </source>
</evidence>
<dbReference type="AlphaFoldDB" id="A0A9P6NPH9"/>
<dbReference type="InterPro" id="IPR012677">
    <property type="entry name" value="Nucleotide-bd_a/b_plait_sf"/>
</dbReference>
<dbReference type="InterPro" id="IPR012678">
    <property type="entry name" value="Ribosomal_uL23/eL15/eS24_sf"/>
</dbReference>
<organism evidence="6 7">
    <name type="scientific">Cronartium quercuum f. sp. fusiforme G11</name>
    <dbReference type="NCBI Taxonomy" id="708437"/>
    <lineage>
        <taxon>Eukaryota</taxon>
        <taxon>Fungi</taxon>
        <taxon>Dikarya</taxon>
        <taxon>Basidiomycota</taxon>
        <taxon>Pucciniomycotina</taxon>
        <taxon>Pucciniomycetes</taxon>
        <taxon>Pucciniales</taxon>
        <taxon>Coleosporiaceae</taxon>
        <taxon>Cronartium</taxon>
    </lineage>
</organism>
<sequence length="292" mass="33242">MSPSTHFLRQGTTRFVSLIKLNTNALHKSSFHQRSLVTPASDAALDSCSPNQPLRQALAKLPVRPPRLDGCDPPPGIHKTDRALLRSLAGGRSPVGASYVRARSPVFFPNVPLQLVRPSATDRSDPFTAIFRCDLRLTKPDIYNYLRQIYGLGITSIRTAIYRGRYVRKLRSRLQGGLTRERDGDRTFKKVWVGMDRPFFFPSGRSERWLEEQYMYSDSLNTYRRSKAESVRAAETDRRAVLPRGMEGKGERRNVLREVMEESKMKEEDLKRSVRKSLAGSSSLSELEPEKQ</sequence>
<accession>A0A9P6NPH9</accession>
<dbReference type="Proteomes" id="UP000886653">
    <property type="component" value="Unassembled WGS sequence"/>
</dbReference>